<name>A0A371HF83_MUCPR</name>
<sequence>MKVPMKTDEMPFEGDLLMVKILMSVVVEDDQPQWENIFHSRCLVKDGGSSVNVASLKLVEKLELPIILHPRPYKLQWLSEKEEMIINKQVNLELTLGKYKDEIICNIVPKEVTHILLGRPQVTHDGVTNKSFFVHKGKKVTLKPLTPREVIEKRREKKIEHEKKKEM</sequence>
<dbReference type="EMBL" id="QJKJ01002765">
    <property type="protein sequence ID" value="RDY01447.1"/>
    <property type="molecule type" value="Genomic_DNA"/>
</dbReference>
<dbReference type="PANTHER" id="PTHR35046:SF26">
    <property type="entry name" value="RNA-DIRECTED DNA POLYMERASE"/>
    <property type="match status" value="1"/>
</dbReference>
<feature type="non-terminal residue" evidence="1">
    <location>
        <position position="1"/>
    </location>
</feature>
<organism evidence="1 2">
    <name type="scientific">Mucuna pruriens</name>
    <name type="common">Velvet bean</name>
    <name type="synonym">Dolichos pruriens</name>
    <dbReference type="NCBI Taxonomy" id="157652"/>
    <lineage>
        <taxon>Eukaryota</taxon>
        <taxon>Viridiplantae</taxon>
        <taxon>Streptophyta</taxon>
        <taxon>Embryophyta</taxon>
        <taxon>Tracheophyta</taxon>
        <taxon>Spermatophyta</taxon>
        <taxon>Magnoliopsida</taxon>
        <taxon>eudicotyledons</taxon>
        <taxon>Gunneridae</taxon>
        <taxon>Pentapetalae</taxon>
        <taxon>rosids</taxon>
        <taxon>fabids</taxon>
        <taxon>Fabales</taxon>
        <taxon>Fabaceae</taxon>
        <taxon>Papilionoideae</taxon>
        <taxon>50 kb inversion clade</taxon>
        <taxon>NPAAA clade</taxon>
        <taxon>indigoferoid/millettioid clade</taxon>
        <taxon>Phaseoleae</taxon>
        <taxon>Mucuna</taxon>
    </lineage>
</organism>
<protein>
    <submittedName>
        <fullName evidence="1">Uncharacterized protein</fullName>
    </submittedName>
</protein>
<dbReference type="PANTHER" id="PTHR35046">
    <property type="entry name" value="ZINC KNUCKLE (CCHC-TYPE) FAMILY PROTEIN"/>
    <property type="match status" value="1"/>
</dbReference>
<comment type="caution">
    <text evidence="1">The sequence shown here is derived from an EMBL/GenBank/DDBJ whole genome shotgun (WGS) entry which is preliminary data.</text>
</comment>
<dbReference type="OrthoDB" id="1747743at2759"/>
<evidence type="ECO:0000313" key="1">
    <source>
        <dbReference type="EMBL" id="RDY01447.1"/>
    </source>
</evidence>
<keyword evidence="2" id="KW-1185">Reference proteome</keyword>
<proteinExistence type="predicted"/>
<dbReference type="AlphaFoldDB" id="A0A371HF83"/>
<accession>A0A371HF83</accession>
<evidence type="ECO:0000313" key="2">
    <source>
        <dbReference type="Proteomes" id="UP000257109"/>
    </source>
</evidence>
<gene>
    <name evidence="1" type="ORF">CR513_15218</name>
</gene>
<reference evidence="1" key="1">
    <citation type="submission" date="2018-05" db="EMBL/GenBank/DDBJ databases">
        <title>Draft genome of Mucuna pruriens seed.</title>
        <authorList>
            <person name="Nnadi N.E."/>
            <person name="Vos R."/>
            <person name="Hasami M.H."/>
            <person name="Devisetty U.K."/>
            <person name="Aguiy J.C."/>
        </authorList>
    </citation>
    <scope>NUCLEOTIDE SEQUENCE [LARGE SCALE GENOMIC DNA]</scope>
    <source>
        <strain evidence="1">JCA_2017</strain>
    </source>
</reference>
<dbReference type="Proteomes" id="UP000257109">
    <property type="component" value="Unassembled WGS sequence"/>
</dbReference>
<dbReference type="CDD" id="cd00303">
    <property type="entry name" value="retropepsin_like"/>
    <property type="match status" value="1"/>
</dbReference>